<dbReference type="GO" id="GO:0004672">
    <property type="term" value="F:protein kinase activity"/>
    <property type="evidence" value="ECO:0007669"/>
    <property type="project" value="InterPro"/>
</dbReference>
<dbReference type="GO" id="GO:0005524">
    <property type="term" value="F:ATP binding"/>
    <property type="evidence" value="ECO:0007669"/>
    <property type="project" value="InterPro"/>
</dbReference>
<dbReference type="Gene3D" id="1.10.510.10">
    <property type="entry name" value="Transferase(Phosphotransferase) domain 1"/>
    <property type="match status" value="1"/>
</dbReference>
<dbReference type="PANTHER" id="PTHR41283">
    <property type="entry name" value="AMINOGLYCOSIDE PHOSPHOTRANSFERASE"/>
    <property type="match status" value="1"/>
</dbReference>
<dbReference type="Proteomes" id="UP000886785">
    <property type="component" value="Unassembled WGS sequence"/>
</dbReference>
<dbReference type="SUPFAM" id="SSF56112">
    <property type="entry name" value="Protein kinase-like (PK-like)"/>
    <property type="match status" value="2"/>
</dbReference>
<organism evidence="2 3">
    <name type="scientific">Candidatus Gallacutalibacter pullicola</name>
    <dbReference type="NCBI Taxonomy" id="2840830"/>
    <lineage>
        <taxon>Bacteria</taxon>
        <taxon>Bacillati</taxon>
        <taxon>Bacillota</taxon>
        <taxon>Clostridia</taxon>
        <taxon>Eubacteriales</taxon>
        <taxon>Candidatus Gallacutalibacter</taxon>
    </lineage>
</organism>
<dbReference type="AlphaFoldDB" id="A0A9D1J1A4"/>
<dbReference type="EMBL" id="DVHF01000074">
    <property type="protein sequence ID" value="HIR57262.1"/>
    <property type="molecule type" value="Genomic_DNA"/>
</dbReference>
<dbReference type="PANTHER" id="PTHR41283:SF1">
    <property type="entry name" value="AMINOGLYCOSIDE PHOSPHOTRANSFERASE DOMAIN-CONTAINING PROTEIN"/>
    <property type="match status" value="1"/>
</dbReference>
<name>A0A9D1J1A4_9FIRM</name>
<feature type="domain" description="Protein kinase" evidence="1">
    <location>
        <begin position="308"/>
        <end position="569"/>
    </location>
</feature>
<dbReference type="Pfam" id="PF01636">
    <property type="entry name" value="APH"/>
    <property type="match status" value="1"/>
</dbReference>
<dbReference type="Gene3D" id="3.90.1200.10">
    <property type="match status" value="1"/>
</dbReference>
<protein>
    <submittedName>
        <fullName evidence="2">Phosphotransferase</fullName>
    </submittedName>
</protein>
<dbReference type="InterPro" id="IPR000719">
    <property type="entry name" value="Prot_kinase_dom"/>
</dbReference>
<dbReference type="InterPro" id="IPR002575">
    <property type="entry name" value="Aminoglycoside_PTrfase"/>
</dbReference>
<dbReference type="PROSITE" id="PS50011">
    <property type="entry name" value="PROTEIN_KINASE_DOM"/>
    <property type="match status" value="1"/>
</dbReference>
<gene>
    <name evidence="2" type="ORF">IAA54_06305</name>
</gene>
<sequence>MLIDEIVTREPIDRGWSCDRKFCVTARDGTKYLLRITPSGKGADRYKMFRMQQRAASLGIPMCRPVEIGPCADGIYTLQTWIDGDDLEEIITELSDTRQYAYGLDAGRILRRLHSIPAPESQEDWESRFNHKMDYKIQKYRECPIHYEGGQSFIDYINANRHLLRDRPQVFQHGDYHIGNMMIDRGGRLQIIDFDRYDFGDPWEEFNRIVWCAQKSPLFASGMVNGYFDGDVPPEFWKLLALYISSNTLSSVPWAIPFGQGEVEVMLHQAGEVLSWYDCMRNPVPSWYSKGFYLQTIDRIPCRLKGPFDFSFLHEYGTVFRIFDDQDSGNICFGTERDGRRYFIKFAGAPTERGTGTSAEAVARLRTALPVYRDLRHKNLIRLAGAKEIGGGLALIFQWADGDCMGRMYPASHRRFLRLPLDARLAVFRDILSFFEYTAAQSYVAIDFYDGSILYDFETGRTTICDIDFFRRQPCVNDMGRMWGSSRFQSPEEFHLGAVLDEVTNVYTIGATAFALFGEYGRTRDNWQLGDISFTTAAKAVSDDRARRQQSIRQFREEWEAALKQEAVH</sequence>
<reference evidence="2" key="2">
    <citation type="journal article" date="2021" name="PeerJ">
        <title>Extensive microbial diversity within the chicken gut microbiome revealed by metagenomics and culture.</title>
        <authorList>
            <person name="Gilroy R."/>
            <person name="Ravi A."/>
            <person name="Getino M."/>
            <person name="Pursley I."/>
            <person name="Horton D.L."/>
            <person name="Alikhan N.F."/>
            <person name="Baker D."/>
            <person name="Gharbi K."/>
            <person name="Hall N."/>
            <person name="Watson M."/>
            <person name="Adriaenssens E.M."/>
            <person name="Foster-Nyarko E."/>
            <person name="Jarju S."/>
            <person name="Secka A."/>
            <person name="Antonio M."/>
            <person name="Oren A."/>
            <person name="Chaudhuri R.R."/>
            <person name="La Ragione R."/>
            <person name="Hildebrand F."/>
            <person name="Pallen M.J."/>
        </authorList>
    </citation>
    <scope>NUCLEOTIDE SEQUENCE</scope>
    <source>
        <strain evidence="2">ChiSjej1B19-7085</strain>
    </source>
</reference>
<accession>A0A9D1J1A4</accession>
<comment type="caution">
    <text evidence="2">The sequence shown here is derived from an EMBL/GenBank/DDBJ whole genome shotgun (WGS) entry which is preliminary data.</text>
</comment>
<evidence type="ECO:0000313" key="3">
    <source>
        <dbReference type="Proteomes" id="UP000886785"/>
    </source>
</evidence>
<evidence type="ECO:0000313" key="2">
    <source>
        <dbReference type="EMBL" id="HIR57262.1"/>
    </source>
</evidence>
<dbReference type="InterPro" id="IPR011009">
    <property type="entry name" value="Kinase-like_dom_sf"/>
</dbReference>
<evidence type="ECO:0000259" key="1">
    <source>
        <dbReference type="PROSITE" id="PS50011"/>
    </source>
</evidence>
<reference evidence="2" key="1">
    <citation type="submission" date="2020-10" db="EMBL/GenBank/DDBJ databases">
        <authorList>
            <person name="Gilroy R."/>
        </authorList>
    </citation>
    <scope>NUCLEOTIDE SEQUENCE</scope>
    <source>
        <strain evidence="2">ChiSjej1B19-7085</strain>
    </source>
</reference>
<proteinExistence type="predicted"/>